<evidence type="ECO:0000313" key="2">
    <source>
        <dbReference type="EMBL" id="KAG7369217.1"/>
    </source>
</evidence>
<feature type="compositionally biased region" description="Low complexity" evidence="1">
    <location>
        <begin position="104"/>
        <end position="116"/>
    </location>
</feature>
<dbReference type="Proteomes" id="UP000693970">
    <property type="component" value="Unassembled WGS sequence"/>
</dbReference>
<accession>A0A9K3LW64</accession>
<sequence length="2328" mass="265940">MSMKRNKKGSSLSLMDIMEADNDDDDDDDDNQSISLPGVGDGKNESFSSSSERIGETQIKKGGGWFSRLRGGTGKGSALDVEESEGGNDNIHNYPEDASSVIHSSTQRSVTPSSSRLNDRSKVETIENYETEFHQAIRDHDWDELESLLKDYSYETFKKLPPKPKKKRTKRLRIAKYLPEIPEWRKEKQVPISPLLGLDALGRTPLHLCCVEPVPSKLLIRVMNSARDAAAVKDSTESLPIHLAIQHERGVDVIDKLVRGYFQGSWTGDGRGLTPLMWAVEIAKKKQKDNNLKPTGTYWGFPISPKDVNWQERQTKMWEVVQFLIHNRSARHKKLLPCEFGQISIALSQAAPPEVISLMISTGKNALKKDEIAEKALFLMISRQYSIELLQALIEVITPGFAKLQKDPTGRGVVAAHYRVGCMSHQDDPQHKLESFRVTMQQLANAKNNLDDHFVPPPQYSEWWEKLKLLINLWGTHITTEEEEEKQNYYHVDELLLHNALINPDVPPSLIQLLASLYPDSPDLEHPKSHALPIHLACRLWKYREYPPRKGDREISMDRVTLQLIEGDPSRTRKRFRDRLPLHHALAMGKSWDFIKPLVTHDRKSLQVRDPITKLLPFQLAAIKIETTYDIEELTRQSFAPSVWNRMRDYEQDHEMRKVLHHYDLQQFSLIFELLRHSPDSISYETLLRQTAEKRELGIQRRPAPQNLEVSDDVLTTTQMKLVRAMFGLGNVSGHFIGWCYENTVKGWKPHRRNFAVVKEAILDGFVPMNMDKWWRKLKFWLWQDCPWNNIPRRDEFLLHCALCNPEVSPWIIELLLECFPRSASIPLPGSNGCYPLHIACVTISYVPLPFEFPNNRNAIEMVAKCYRDAMLLKWNNQLPIHLAISKSKQWSEIRFLAEDEPVSLAVPESENDFFAFQFMALHRPYTRMQRRRFENIAMKQVGNDVWKNCSPEEKVQYLKSVLDLHETTVLGSIFELLKRNPMLVSIGIVDPGTKSNVGVTSYSVMQPSKPSSSKWLDKTDSNLSMASLQFLEEIYEKDSSKTEFEDDQQRWERSISLSDLEHRHEGTGQQLEESDGYQEFEQQFEPEETFLRDIQDEVYQTRGDPIQLSPSATLPIADIQSIQSTDEDTKQAPKIDVLLQHPLLTTSRCKKMIVVSMSSAFLIDETSVLSVNVANQSVNSRSSSMQWLRLLQGLGEKISAETLHVHRRNSEQCVIGVKYSDGTPTLIDEDESYLWVMRGKDAMSYVEGYRIDSAAALADVFEDNETECWLYDFQHYEKLSSLLDSNDYDLLSWILKVMEAPLVRPNTHKFQKYSLSKTKLRQALAPSQNNTHSEYRIDDVPLYGARKLMFDLAIAKMRKRFNKRQRVRVGYQVSRGLCFERQKEKFYEIQNHSKLFSRLRKKQKAARSKPKSKIKNGKNFQVSLRQASSNSFQGTHLEKVNQPKTKYEDDNRSLDEDELFSDLKEVELPAKPLLTAAIKAKEQVDQQKYSVQGTHLEKVNQPKTKYEDDNRSLDEDELFLDVQETELPAKPLLTAALKTKEQVDQQKYSVQGTHLEKVNQPKTKYEDDNRSLDEDELFSDLKEVKLPAKPLLTAALKAKDQQKHFAHLAKVNQPKTKYEDDNQSLDEDELFLDVHESELSAKPLLTAALRAKEQVDTQKYSVQGMHLEKVNQPKTKYDDDNRSLDEDELFLDVHEAELPAKPLLTAALKAKDQQKHFAHLAKVNQPKTKYEDDNQSLDEDELFLDVHEAELPAKPLLTAALKAKDQQKHFAHLAKVNQPKTKYEDDNQSLDEDELFSDLKEVELPAKPLLTAALKAKDQQKHFAHLAKVNQPKTKYEDDNQSLDEDELFSDLRKAELPAKPLLTAALKAKDQQKHFAHLAKVNQPKTKYEDDNQSLDEDELFSDLKEVELPSKPLLSAALKAKEQADEKKYNVQGTHLEILNHSRTKDEDEDISTVGDFMFEVIDGSVPAKPKVTAGLTAEETILQENYSVRAFHVNELHLVGSLTEEKSMDEEDLFYNQLGDSAAEPALTASVLATEQSNQNKSFLEGAHLKSVNQPKVLLSEEKSIDEYDLFDEPLEKPPRKPLLAAAHKAREEQRSRLRDAGGNGTNTHHLQYICQPRRLPEEDDASLVANEIFDPPSPPIRKPLLTAAKLAKRQQEIKHAPEHLRYLCQPQPGDFGDDDSSLDMVDVFEPVGPPPPRKPMLAAALRAKEAADERARIIGMSQDGTWISGVDSSNLARQAPQRRPLAMTAELIRKNSFDNNRLPSKKRATKKKPKRSTEIESGSEREGSNSPKKKITSKASSKVDKKDPNAGVFFSRMGGKKNG</sequence>
<feature type="compositionally biased region" description="Gly residues" evidence="1">
    <location>
        <begin position="61"/>
        <end position="75"/>
    </location>
</feature>
<evidence type="ECO:0000256" key="1">
    <source>
        <dbReference type="SAM" id="MobiDB-lite"/>
    </source>
</evidence>
<comment type="caution">
    <text evidence="2">The sequence shown here is derived from an EMBL/GenBank/DDBJ whole genome shotgun (WGS) entry which is preliminary data.</text>
</comment>
<feature type="compositionally biased region" description="Acidic residues" evidence="1">
    <location>
        <begin position="18"/>
        <end position="31"/>
    </location>
</feature>
<keyword evidence="3" id="KW-1185">Reference proteome</keyword>
<protein>
    <submittedName>
        <fullName evidence="2">Ankyrin repeat domain protein</fullName>
    </submittedName>
</protein>
<feature type="compositionally biased region" description="Basic residues" evidence="1">
    <location>
        <begin position="2268"/>
        <end position="2279"/>
    </location>
</feature>
<reference evidence="2" key="1">
    <citation type="journal article" date="2021" name="Sci. Rep.">
        <title>Diploid genomic architecture of Nitzschia inconspicua, an elite biomass production diatom.</title>
        <authorList>
            <person name="Oliver A."/>
            <person name="Podell S."/>
            <person name="Pinowska A."/>
            <person name="Traller J.C."/>
            <person name="Smith S.R."/>
            <person name="McClure R."/>
            <person name="Beliaev A."/>
            <person name="Bohutskyi P."/>
            <person name="Hill E.A."/>
            <person name="Rabines A."/>
            <person name="Zheng H."/>
            <person name="Allen L.Z."/>
            <person name="Kuo A."/>
            <person name="Grigoriev I.V."/>
            <person name="Allen A.E."/>
            <person name="Hazlebeck D."/>
            <person name="Allen E.E."/>
        </authorList>
    </citation>
    <scope>NUCLEOTIDE SEQUENCE</scope>
    <source>
        <strain evidence="2">Hildebrandi</strain>
    </source>
</reference>
<feature type="compositionally biased region" description="Basic and acidic residues" evidence="1">
    <location>
        <begin position="1437"/>
        <end position="1454"/>
    </location>
</feature>
<gene>
    <name evidence="2" type="ORF">IV203_031960</name>
</gene>
<feature type="compositionally biased region" description="Basic and acidic residues" evidence="1">
    <location>
        <begin position="2280"/>
        <end position="2292"/>
    </location>
</feature>
<feature type="region of interest" description="Disordered" evidence="1">
    <location>
        <begin position="1"/>
        <end position="119"/>
    </location>
</feature>
<feature type="region of interest" description="Disordered" evidence="1">
    <location>
        <begin position="1432"/>
        <end position="1454"/>
    </location>
</feature>
<evidence type="ECO:0000313" key="3">
    <source>
        <dbReference type="Proteomes" id="UP000693970"/>
    </source>
</evidence>
<dbReference type="EMBL" id="JAGRRH010000006">
    <property type="protein sequence ID" value="KAG7369217.1"/>
    <property type="molecule type" value="Genomic_DNA"/>
</dbReference>
<dbReference type="OrthoDB" id="42977at2759"/>
<proteinExistence type="predicted"/>
<organism evidence="2 3">
    <name type="scientific">Nitzschia inconspicua</name>
    <dbReference type="NCBI Taxonomy" id="303405"/>
    <lineage>
        <taxon>Eukaryota</taxon>
        <taxon>Sar</taxon>
        <taxon>Stramenopiles</taxon>
        <taxon>Ochrophyta</taxon>
        <taxon>Bacillariophyta</taxon>
        <taxon>Bacillariophyceae</taxon>
        <taxon>Bacillariophycidae</taxon>
        <taxon>Bacillariales</taxon>
        <taxon>Bacillariaceae</taxon>
        <taxon>Nitzschia</taxon>
    </lineage>
</organism>
<reference evidence="2" key="2">
    <citation type="submission" date="2021-04" db="EMBL/GenBank/DDBJ databases">
        <authorList>
            <person name="Podell S."/>
        </authorList>
    </citation>
    <scope>NUCLEOTIDE SEQUENCE</scope>
    <source>
        <strain evidence="2">Hildebrandi</strain>
    </source>
</reference>
<feature type="region of interest" description="Disordered" evidence="1">
    <location>
        <begin position="2257"/>
        <end position="2328"/>
    </location>
</feature>
<name>A0A9K3LW64_9STRA</name>